<sequence>MCTKIYFAHHLITLERKALNSNATPNKNKLDDQLLILLVALMPLVDTDRIKLSVALLRKMLIFPWFMTGVGILLSDRCWMPCK</sequence>
<evidence type="ECO:0000313" key="3">
    <source>
        <dbReference type="Proteomes" id="UP000054843"/>
    </source>
</evidence>
<accession>A0A0V1MHX3</accession>
<name>A0A0V1MHX3_9BILA</name>
<dbReference type="Proteomes" id="UP000054843">
    <property type="component" value="Unassembled WGS sequence"/>
</dbReference>
<dbReference type="EMBL" id="JYDO01000096">
    <property type="protein sequence ID" value="KRZ71480.1"/>
    <property type="molecule type" value="Genomic_DNA"/>
</dbReference>
<gene>
    <name evidence="2" type="ORF">T10_3899</name>
</gene>
<keyword evidence="3" id="KW-1185">Reference proteome</keyword>
<feature type="transmembrane region" description="Helical" evidence="1">
    <location>
        <begin position="52"/>
        <end position="74"/>
    </location>
</feature>
<protein>
    <submittedName>
        <fullName evidence="2">Uncharacterized protein</fullName>
    </submittedName>
</protein>
<evidence type="ECO:0000313" key="2">
    <source>
        <dbReference type="EMBL" id="KRZ71480.1"/>
    </source>
</evidence>
<comment type="caution">
    <text evidence="2">The sequence shown here is derived from an EMBL/GenBank/DDBJ whole genome shotgun (WGS) entry which is preliminary data.</text>
</comment>
<keyword evidence="1" id="KW-0812">Transmembrane</keyword>
<keyword evidence="1" id="KW-1133">Transmembrane helix</keyword>
<dbReference type="AlphaFoldDB" id="A0A0V1MHX3"/>
<organism evidence="2 3">
    <name type="scientific">Trichinella papuae</name>
    <dbReference type="NCBI Taxonomy" id="268474"/>
    <lineage>
        <taxon>Eukaryota</taxon>
        <taxon>Metazoa</taxon>
        <taxon>Ecdysozoa</taxon>
        <taxon>Nematoda</taxon>
        <taxon>Enoplea</taxon>
        <taxon>Dorylaimia</taxon>
        <taxon>Trichinellida</taxon>
        <taxon>Trichinellidae</taxon>
        <taxon>Trichinella</taxon>
    </lineage>
</organism>
<keyword evidence="1" id="KW-0472">Membrane</keyword>
<reference evidence="2 3" key="1">
    <citation type="submission" date="2015-01" db="EMBL/GenBank/DDBJ databases">
        <title>Evolution of Trichinella species and genotypes.</title>
        <authorList>
            <person name="Korhonen P.K."/>
            <person name="Edoardo P."/>
            <person name="Giuseppe L.R."/>
            <person name="Gasser R.B."/>
        </authorList>
    </citation>
    <scope>NUCLEOTIDE SEQUENCE [LARGE SCALE GENOMIC DNA]</scope>
    <source>
        <strain evidence="2">ISS1980</strain>
    </source>
</reference>
<evidence type="ECO:0000256" key="1">
    <source>
        <dbReference type="SAM" id="Phobius"/>
    </source>
</evidence>
<proteinExistence type="predicted"/>